<evidence type="ECO:0000256" key="6">
    <source>
        <dbReference type="ARBA" id="ARBA00022741"/>
    </source>
</evidence>
<feature type="domain" description="C2H2-type" evidence="14">
    <location>
        <begin position="297"/>
        <end position="324"/>
    </location>
</feature>
<evidence type="ECO:0000256" key="5">
    <source>
        <dbReference type="ARBA" id="ARBA00022737"/>
    </source>
</evidence>
<gene>
    <name evidence="15" type="ORF">D5F01_LYC17573</name>
</gene>
<dbReference type="GO" id="GO:0005525">
    <property type="term" value="F:GTP binding"/>
    <property type="evidence" value="ECO:0007669"/>
    <property type="project" value="UniProtKB-KW"/>
</dbReference>
<dbReference type="InterPro" id="IPR027417">
    <property type="entry name" value="P-loop_NTPase"/>
</dbReference>
<keyword evidence="7 11" id="KW-0863">Zinc-finger</keyword>
<comment type="subcellular location">
    <subcellularLocation>
        <location evidence="1">Nucleus</location>
    </subcellularLocation>
</comment>
<dbReference type="PROSITE" id="PS51421">
    <property type="entry name" value="RAS"/>
    <property type="match status" value="1"/>
</dbReference>
<keyword evidence="5" id="KW-0677">Repeat</keyword>
<keyword evidence="12" id="KW-0175">Coiled coil</keyword>
<evidence type="ECO:0000256" key="13">
    <source>
        <dbReference type="SAM" id="MobiDB-lite"/>
    </source>
</evidence>
<evidence type="ECO:0000256" key="10">
    <source>
        <dbReference type="ARBA" id="ARBA00023242"/>
    </source>
</evidence>
<dbReference type="InterPro" id="IPR005225">
    <property type="entry name" value="Small_GTP-bd"/>
</dbReference>
<proteinExistence type="inferred from homology"/>
<dbReference type="SMART" id="SM00176">
    <property type="entry name" value="RAN"/>
    <property type="match status" value="1"/>
</dbReference>
<dbReference type="GO" id="GO:0003924">
    <property type="term" value="F:GTPase activity"/>
    <property type="evidence" value="ECO:0007669"/>
    <property type="project" value="InterPro"/>
</dbReference>
<dbReference type="FunFam" id="3.30.160.60:FF:000358">
    <property type="entry name" value="zinc finger protein 24"/>
    <property type="match status" value="1"/>
</dbReference>
<feature type="region of interest" description="Disordered" evidence="13">
    <location>
        <begin position="210"/>
        <end position="230"/>
    </location>
</feature>
<evidence type="ECO:0000256" key="2">
    <source>
        <dbReference type="ARBA" id="ARBA00006991"/>
    </source>
</evidence>
<dbReference type="Pfam" id="PF00071">
    <property type="entry name" value="Ras"/>
    <property type="match status" value="1"/>
</dbReference>
<dbReference type="NCBIfam" id="TIGR00231">
    <property type="entry name" value="small_GTP"/>
    <property type="match status" value="1"/>
</dbReference>
<dbReference type="InterPro" id="IPR003578">
    <property type="entry name" value="Small_GTPase_Rho"/>
</dbReference>
<dbReference type="PANTHER" id="PTHR24072">
    <property type="entry name" value="RHO FAMILY GTPASE"/>
    <property type="match status" value="1"/>
</dbReference>
<dbReference type="Pfam" id="PF00096">
    <property type="entry name" value="zf-C2H2"/>
    <property type="match status" value="2"/>
</dbReference>
<dbReference type="FunFam" id="3.40.50.300:FF:001179">
    <property type="entry name" value="Rho family GTPase"/>
    <property type="match status" value="1"/>
</dbReference>
<dbReference type="PRINTS" id="PR00449">
    <property type="entry name" value="RASTRNSFRMNG"/>
</dbReference>
<dbReference type="AlphaFoldDB" id="A0A6G0HZ00"/>
<dbReference type="InterPro" id="IPR001806">
    <property type="entry name" value="Small_GTPase"/>
</dbReference>
<dbReference type="InterPro" id="IPR013087">
    <property type="entry name" value="Znf_C2H2_type"/>
</dbReference>
<evidence type="ECO:0000259" key="14">
    <source>
        <dbReference type="PROSITE" id="PS50157"/>
    </source>
</evidence>
<evidence type="ECO:0000313" key="16">
    <source>
        <dbReference type="Proteomes" id="UP000424527"/>
    </source>
</evidence>
<reference evidence="15 16" key="1">
    <citation type="submission" date="2019-07" db="EMBL/GenBank/DDBJ databases">
        <title>Chromosome genome assembly for large yellow croaker.</title>
        <authorList>
            <person name="Xiao S."/>
        </authorList>
    </citation>
    <scope>NUCLEOTIDE SEQUENCE [LARGE SCALE GENOMIC DNA]</scope>
    <source>
        <strain evidence="15">JMULYC20181020</strain>
        <tissue evidence="15">Muscle</tissue>
    </source>
</reference>
<dbReference type="PROSITE" id="PS50157">
    <property type="entry name" value="ZINC_FINGER_C2H2_2"/>
    <property type="match status" value="3"/>
</dbReference>
<keyword evidence="4" id="KW-0479">Metal-binding</keyword>
<dbReference type="SMART" id="SM00355">
    <property type="entry name" value="ZnF_C2H2"/>
    <property type="match status" value="3"/>
</dbReference>
<keyword evidence="16" id="KW-1185">Reference proteome</keyword>
<evidence type="ECO:0000256" key="12">
    <source>
        <dbReference type="SAM" id="Coils"/>
    </source>
</evidence>
<dbReference type="PROSITE" id="PS00028">
    <property type="entry name" value="ZINC_FINGER_C2H2_1"/>
    <property type="match status" value="3"/>
</dbReference>
<evidence type="ECO:0000256" key="3">
    <source>
        <dbReference type="ARBA" id="ARBA00010142"/>
    </source>
</evidence>
<dbReference type="SUPFAM" id="SSF57667">
    <property type="entry name" value="beta-beta-alpha zinc fingers"/>
    <property type="match status" value="2"/>
</dbReference>
<evidence type="ECO:0000256" key="4">
    <source>
        <dbReference type="ARBA" id="ARBA00022723"/>
    </source>
</evidence>
<dbReference type="GO" id="GO:0007264">
    <property type="term" value="P:small GTPase-mediated signal transduction"/>
    <property type="evidence" value="ECO:0007669"/>
    <property type="project" value="InterPro"/>
</dbReference>
<accession>A0A6G0HZ00</accession>
<dbReference type="SMART" id="SM00174">
    <property type="entry name" value="RHO"/>
    <property type="match status" value="1"/>
</dbReference>
<keyword evidence="10" id="KW-0539">Nucleus</keyword>
<feature type="domain" description="C2H2-type" evidence="14">
    <location>
        <begin position="269"/>
        <end position="296"/>
    </location>
</feature>
<dbReference type="SMART" id="SM00175">
    <property type="entry name" value="RAB"/>
    <property type="match status" value="1"/>
</dbReference>
<evidence type="ECO:0000256" key="11">
    <source>
        <dbReference type="PROSITE-ProRule" id="PRU00042"/>
    </source>
</evidence>
<comment type="similarity">
    <text evidence="3">Belongs to the small GTPase superfamily. Rho family.</text>
</comment>
<dbReference type="Gene3D" id="3.30.160.60">
    <property type="entry name" value="Classic Zinc Finger"/>
    <property type="match status" value="3"/>
</dbReference>
<keyword evidence="9" id="KW-0342">GTP-binding</keyword>
<dbReference type="GO" id="GO:0008270">
    <property type="term" value="F:zinc ion binding"/>
    <property type="evidence" value="ECO:0007669"/>
    <property type="project" value="UniProtKB-KW"/>
</dbReference>
<name>A0A6G0HZ00_LARCR</name>
<keyword evidence="8" id="KW-0862">Zinc</keyword>
<evidence type="ECO:0000256" key="1">
    <source>
        <dbReference type="ARBA" id="ARBA00004123"/>
    </source>
</evidence>
<comment type="similarity">
    <text evidence="2">Belongs to the krueppel C2H2-type zinc-finger protein family.</text>
</comment>
<dbReference type="PROSITE" id="PS51419">
    <property type="entry name" value="RAB"/>
    <property type="match status" value="1"/>
</dbReference>
<dbReference type="Gene3D" id="3.40.50.300">
    <property type="entry name" value="P-loop containing nucleotide triphosphate hydrolases"/>
    <property type="match status" value="1"/>
</dbReference>
<dbReference type="PROSITE" id="PS51420">
    <property type="entry name" value="RHO"/>
    <property type="match status" value="1"/>
</dbReference>
<keyword evidence="6" id="KW-0547">Nucleotide-binding</keyword>
<dbReference type="SUPFAM" id="SSF52540">
    <property type="entry name" value="P-loop containing nucleoside triphosphate hydrolases"/>
    <property type="match status" value="1"/>
</dbReference>
<evidence type="ECO:0000256" key="7">
    <source>
        <dbReference type="ARBA" id="ARBA00022771"/>
    </source>
</evidence>
<feature type="domain" description="C2H2-type" evidence="14">
    <location>
        <begin position="241"/>
        <end position="268"/>
    </location>
</feature>
<protein>
    <submittedName>
        <fullName evidence="15">Rho-related GTP-binding protein RhoG</fullName>
    </submittedName>
</protein>
<dbReference type="InterPro" id="IPR036236">
    <property type="entry name" value="Znf_C2H2_sf"/>
</dbReference>
<evidence type="ECO:0000256" key="9">
    <source>
        <dbReference type="ARBA" id="ARBA00023134"/>
    </source>
</evidence>
<sequence>MSKIERLNSRVEKLLSKAVHEVLEVVKETVSEYQEKTARTQRENQSLKRRLQELQEKLKLKLESNGISPAAWQADAEQQLMDQRQKEDQEGDTELIASNKDIGDICPSYSFEDSSLAKTETDNKLSNHVDPVTAAFKKDPKMKVEPASDEDAMHTTNYFYDDAGTSATSLQRLNLEHPQGSVGLHNEPVFSLDQNGIEEPLSQRFNNTNSAGAEKQLTTQTNTKAGSSSSRAFQRNVRKHYCCSLCGRTFRHAGDYKKHNRVHTGEKPYCCSVCGKRFSQSGYLTVHLRYHTGEKPFGCSHCGKSFSHSSNMKKHQQTHLFEKSVIMQSVKCVLVGDSKVGKTYLIYTYIHKIFPKEYIPSTIFETYHTQLHVDDQIVTLNIFDSAGSEEYDRVRAISYFQANVIIICFSIDSPTSYENVKRKWQLEVKHHCPNVPIILVGTKSDLRDDQEVLEKLREQNQTTVTQQQGTAMAKEIKAVKYLECASISLNGLDEVFDEAVHAFLNHSTTTKNPCLLL</sequence>
<dbReference type="SMART" id="SM00173">
    <property type="entry name" value="RAS"/>
    <property type="match status" value="1"/>
</dbReference>
<comment type="caution">
    <text evidence="15">The sequence shown here is derived from an EMBL/GenBank/DDBJ whole genome shotgun (WGS) entry which is preliminary data.</text>
</comment>
<dbReference type="EMBL" id="REGW02000017">
    <property type="protein sequence ID" value="KAE8284242.1"/>
    <property type="molecule type" value="Genomic_DNA"/>
</dbReference>
<dbReference type="Proteomes" id="UP000424527">
    <property type="component" value="Unassembled WGS sequence"/>
</dbReference>
<feature type="coiled-coil region" evidence="12">
    <location>
        <begin position="23"/>
        <end position="64"/>
    </location>
</feature>
<organism evidence="15 16">
    <name type="scientific">Larimichthys crocea</name>
    <name type="common">Large yellow croaker</name>
    <name type="synonym">Pseudosciaena crocea</name>
    <dbReference type="NCBI Taxonomy" id="215358"/>
    <lineage>
        <taxon>Eukaryota</taxon>
        <taxon>Metazoa</taxon>
        <taxon>Chordata</taxon>
        <taxon>Craniata</taxon>
        <taxon>Vertebrata</taxon>
        <taxon>Euteleostomi</taxon>
        <taxon>Actinopterygii</taxon>
        <taxon>Neopterygii</taxon>
        <taxon>Teleostei</taxon>
        <taxon>Neoteleostei</taxon>
        <taxon>Acanthomorphata</taxon>
        <taxon>Eupercaria</taxon>
        <taxon>Sciaenidae</taxon>
        <taxon>Larimichthys</taxon>
    </lineage>
</organism>
<dbReference type="FunFam" id="3.30.160.60:FF:001158">
    <property type="entry name" value="zinc finger protein 22"/>
    <property type="match status" value="1"/>
</dbReference>
<evidence type="ECO:0000313" key="15">
    <source>
        <dbReference type="EMBL" id="KAE8284242.1"/>
    </source>
</evidence>
<dbReference type="GO" id="GO:0005634">
    <property type="term" value="C:nucleus"/>
    <property type="evidence" value="ECO:0007669"/>
    <property type="project" value="UniProtKB-SubCell"/>
</dbReference>
<evidence type="ECO:0000256" key="8">
    <source>
        <dbReference type="ARBA" id="ARBA00022833"/>
    </source>
</evidence>